<reference evidence="1" key="1">
    <citation type="journal article" date="2015" name="Nature">
        <title>Complex archaea that bridge the gap between prokaryotes and eukaryotes.</title>
        <authorList>
            <person name="Spang A."/>
            <person name="Saw J.H."/>
            <person name="Jorgensen S.L."/>
            <person name="Zaremba-Niedzwiedzka K."/>
            <person name="Martijn J."/>
            <person name="Lind A.E."/>
            <person name="van Eijk R."/>
            <person name="Schleper C."/>
            <person name="Guy L."/>
            <person name="Ettema T.J."/>
        </authorList>
    </citation>
    <scope>NUCLEOTIDE SEQUENCE</scope>
</reference>
<name>A0A0F8XNT5_9ZZZZ</name>
<dbReference type="EMBL" id="LAZR01058060">
    <property type="protein sequence ID" value="KKK70707.1"/>
    <property type="molecule type" value="Genomic_DNA"/>
</dbReference>
<protein>
    <submittedName>
        <fullName evidence="1">Uncharacterized protein</fullName>
    </submittedName>
</protein>
<accession>A0A0F8XNT5</accession>
<dbReference type="AlphaFoldDB" id="A0A0F8XNT5"/>
<evidence type="ECO:0000313" key="1">
    <source>
        <dbReference type="EMBL" id="KKK70707.1"/>
    </source>
</evidence>
<sequence>MTLATFVIDPAAAIPLTGDEIVAKINTDTVDPISRASSVSAAARPLEADEVSDVELTPTAAKDNLSAMADVDRGFIRTLPTSGEFPIINVQRDATGQLEVEYDDVAIT</sequence>
<gene>
    <name evidence="1" type="ORF">LCGC14_2921270</name>
</gene>
<comment type="caution">
    <text evidence="1">The sequence shown here is derived from an EMBL/GenBank/DDBJ whole genome shotgun (WGS) entry which is preliminary data.</text>
</comment>
<proteinExistence type="predicted"/>
<organism evidence="1">
    <name type="scientific">marine sediment metagenome</name>
    <dbReference type="NCBI Taxonomy" id="412755"/>
    <lineage>
        <taxon>unclassified sequences</taxon>
        <taxon>metagenomes</taxon>
        <taxon>ecological metagenomes</taxon>
    </lineage>
</organism>